<dbReference type="KEGG" id="pacs:FAZ98_28215"/>
<name>A0A7Z2GPT0_9BURK</name>
<dbReference type="Gene3D" id="3.30.70.360">
    <property type="match status" value="1"/>
</dbReference>
<dbReference type="OrthoDB" id="9808195at2"/>
<feature type="binding site" evidence="3">
    <location>
        <position position="392"/>
    </location>
    <ligand>
        <name>Zn(2+)</name>
        <dbReference type="ChEBI" id="CHEBI:29105"/>
        <label>2</label>
    </ligand>
</feature>
<evidence type="ECO:0000313" key="5">
    <source>
        <dbReference type="Proteomes" id="UP000433577"/>
    </source>
</evidence>
<protein>
    <submittedName>
        <fullName evidence="4">Hydantoinase/carbamoylase family amidase</fullName>
        <ecNumber evidence="4">3.5.-.-</ecNumber>
    </submittedName>
</protein>
<dbReference type="GO" id="GO:0046872">
    <property type="term" value="F:metal ion binding"/>
    <property type="evidence" value="ECO:0007669"/>
    <property type="project" value="UniProtKB-KW"/>
</dbReference>
<dbReference type="PIRSF" id="PIRSF001235">
    <property type="entry name" value="Amidase_carbamoylase"/>
    <property type="match status" value="1"/>
</dbReference>
<feature type="binding site" evidence="3">
    <location>
        <position position="81"/>
    </location>
    <ligand>
        <name>Zn(2+)</name>
        <dbReference type="ChEBI" id="CHEBI:29105"/>
        <label>1</label>
    </ligand>
</feature>
<keyword evidence="3" id="KW-0479">Metal-binding</keyword>
<dbReference type="Gene3D" id="3.40.630.10">
    <property type="entry name" value="Zn peptidases"/>
    <property type="match status" value="1"/>
</dbReference>
<dbReference type="InterPro" id="IPR010158">
    <property type="entry name" value="Amidase_Cbmase"/>
</dbReference>
<dbReference type="EC" id="3.5.-.-" evidence="4"/>
<evidence type="ECO:0000256" key="2">
    <source>
        <dbReference type="ARBA" id="ARBA00022801"/>
    </source>
</evidence>
<dbReference type="RefSeq" id="WP_158956259.1">
    <property type="nucleotide sequence ID" value="NZ_CP046915.1"/>
</dbReference>
<keyword evidence="5" id="KW-1185">Reference proteome</keyword>
<dbReference type="Pfam" id="PF01546">
    <property type="entry name" value="Peptidase_M20"/>
    <property type="match status" value="1"/>
</dbReference>
<dbReference type="SUPFAM" id="SSF53187">
    <property type="entry name" value="Zn-dependent exopeptidases"/>
    <property type="match status" value="1"/>
</dbReference>
<dbReference type="NCBIfam" id="TIGR01879">
    <property type="entry name" value="hydantase"/>
    <property type="match status" value="1"/>
</dbReference>
<proteinExistence type="inferred from homology"/>
<feature type="binding site" evidence="3">
    <location>
        <position position="92"/>
    </location>
    <ligand>
        <name>Zn(2+)</name>
        <dbReference type="ChEBI" id="CHEBI:29105"/>
        <label>2</label>
    </ligand>
</feature>
<feature type="binding site" evidence="3">
    <location>
        <position position="92"/>
    </location>
    <ligand>
        <name>Zn(2+)</name>
        <dbReference type="ChEBI" id="CHEBI:29105"/>
        <label>1</label>
    </ligand>
</feature>
<keyword evidence="3" id="KW-0862">Zinc</keyword>
<gene>
    <name evidence="4" type="ORF">FAZ98_28215</name>
</gene>
<dbReference type="EMBL" id="CP046915">
    <property type="protein sequence ID" value="QGZ65628.1"/>
    <property type="molecule type" value="Genomic_DNA"/>
</dbReference>
<feature type="binding site" evidence="3">
    <location>
        <position position="127"/>
    </location>
    <ligand>
        <name>Zn(2+)</name>
        <dbReference type="ChEBI" id="CHEBI:29105"/>
        <label>2</label>
    </ligand>
</feature>
<dbReference type="PANTHER" id="PTHR32494:SF5">
    <property type="entry name" value="ALLANTOATE AMIDOHYDROLASE"/>
    <property type="match status" value="1"/>
</dbReference>
<dbReference type="InterPro" id="IPR002933">
    <property type="entry name" value="Peptidase_M20"/>
</dbReference>
<accession>A0A7Z2GPT0</accession>
<comment type="cofactor">
    <cofactor evidence="3">
        <name>Zn(2+)</name>
        <dbReference type="ChEBI" id="CHEBI:29105"/>
    </cofactor>
    <text evidence="3">Binds 2 Zn(2+) ions per subunit.</text>
</comment>
<dbReference type="SUPFAM" id="SSF55031">
    <property type="entry name" value="Bacterial exopeptidase dimerisation domain"/>
    <property type="match status" value="1"/>
</dbReference>
<keyword evidence="2 4" id="KW-0378">Hydrolase</keyword>
<evidence type="ECO:0000256" key="3">
    <source>
        <dbReference type="PIRSR" id="PIRSR001235-1"/>
    </source>
</evidence>
<dbReference type="InterPro" id="IPR036264">
    <property type="entry name" value="Bact_exopeptidase_dim_dom"/>
</dbReference>
<dbReference type="Proteomes" id="UP000433577">
    <property type="component" value="Chromosome 3"/>
</dbReference>
<organism evidence="4 5">
    <name type="scientific">Paraburkholderia acidisoli</name>
    <dbReference type="NCBI Taxonomy" id="2571748"/>
    <lineage>
        <taxon>Bacteria</taxon>
        <taxon>Pseudomonadati</taxon>
        <taxon>Pseudomonadota</taxon>
        <taxon>Betaproteobacteria</taxon>
        <taxon>Burkholderiales</taxon>
        <taxon>Burkholderiaceae</taxon>
        <taxon>Paraburkholderia</taxon>
    </lineage>
</organism>
<evidence type="ECO:0000313" key="4">
    <source>
        <dbReference type="EMBL" id="QGZ65628.1"/>
    </source>
</evidence>
<comment type="similarity">
    <text evidence="1">Belongs to the peptidase M20 family.</text>
</comment>
<dbReference type="AlphaFoldDB" id="A0A7Z2GPT0"/>
<reference evidence="4 5" key="1">
    <citation type="submission" date="2019-12" db="EMBL/GenBank/DDBJ databases">
        <title>Paraburkholderia acidiphila 7Q-K02 sp. nov and Paraburkholderia acidisoli DHF22 sp. nov., two strains isolated from forest soil.</title>
        <authorList>
            <person name="Gao Z."/>
            <person name="Qiu L."/>
        </authorList>
    </citation>
    <scope>NUCLEOTIDE SEQUENCE [LARGE SCALE GENOMIC DNA]</scope>
    <source>
        <strain evidence="4 5">DHF22</strain>
    </source>
</reference>
<dbReference type="GO" id="GO:0016813">
    <property type="term" value="F:hydrolase activity, acting on carbon-nitrogen (but not peptide) bonds, in linear amidines"/>
    <property type="evidence" value="ECO:0007669"/>
    <property type="project" value="InterPro"/>
</dbReference>
<evidence type="ECO:0000256" key="1">
    <source>
        <dbReference type="ARBA" id="ARBA00006153"/>
    </source>
</evidence>
<dbReference type="PANTHER" id="PTHR32494">
    <property type="entry name" value="ALLANTOATE DEIMINASE-RELATED"/>
    <property type="match status" value="1"/>
</dbReference>
<sequence length="418" mass="44666">MKATAHYAHIAQALFDSVRAATAGRLGVTRDSYGAGESRGIGVLTQFAQQQGIATQVDRAGNVTFSLADDTRDRPVLCGSHLDSVPEGGNFDGLAGVVAGLLCLMRQRDEGRRGAHPLHVLALRGEESAWFGKAYLGSSALFGRLPRALLDARHRSTGATLAACMREVGADVEAIAAGEVLLDANHAAGYIELHIEQGALLDDAQQSVAIVPSIRGNVRYRNVRCIGEPGHSGAVPRERRHDAVFAAAHVVGALDEYWKQELAQGADLVITCGVFGTRAEEHAISRIPGEVDFSFEARSADPQVLTRVLDVFERTLADTTASHGVRFETGTLLQTAPATMDAGWIALLEQNARALNLSAPRLPSGAGHDAAMFAEAGIRSAMIFVRNQHGSHNPDESMRLVDFMDGVELLYESLDAFV</sequence>
<feature type="binding site" evidence="3">
    <location>
        <position position="194"/>
    </location>
    <ligand>
        <name>Zn(2+)</name>
        <dbReference type="ChEBI" id="CHEBI:29105"/>
        <label>1</label>
    </ligand>
</feature>